<protein>
    <submittedName>
        <fullName evidence="4">Amidase</fullName>
    </submittedName>
</protein>
<reference evidence="3" key="4">
    <citation type="submission" date="2024-09" db="EMBL/GenBank/DDBJ databases">
        <authorList>
            <person name="Sun Q."/>
            <person name="Mori K."/>
        </authorList>
    </citation>
    <scope>NUCLEOTIDE SEQUENCE</scope>
    <source>
        <strain evidence="3">KCTC 62575</strain>
    </source>
</reference>
<dbReference type="EMBL" id="PYIX02000017">
    <property type="protein sequence ID" value="RFC83447.1"/>
    <property type="molecule type" value="Genomic_DNA"/>
</dbReference>
<reference evidence="6" key="3">
    <citation type="journal article" date="2019" name="Int. J. Syst. Evol. Microbiol.">
        <title>The Global Catalogue of Microorganisms (GCM) 10K type strain sequencing project: providing services to taxonomists for standard genome sequencing and annotation.</title>
        <authorList>
            <consortium name="The Broad Institute Genomics Platform"/>
            <consortium name="The Broad Institute Genome Sequencing Center for Infectious Disease"/>
            <person name="Wu L."/>
            <person name="Ma J."/>
        </authorList>
    </citation>
    <scope>NUCLEOTIDE SEQUENCE [LARGE SCALE GENOMIC DNA]</scope>
    <source>
        <strain evidence="6">KCTC 62575</strain>
    </source>
</reference>
<feature type="domain" description="Amidase" evidence="2">
    <location>
        <begin position="143"/>
        <end position="430"/>
    </location>
</feature>
<dbReference type="InterPro" id="IPR000120">
    <property type="entry name" value="Amidase"/>
</dbReference>
<dbReference type="PANTHER" id="PTHR11895">
    <property type="entry name" value="TRANSAMIDASE"/>
    <property type="match status" value="1"/>
</dbReference>
<dbReference type="Proteomes" id="UP000240957">
    <property type="component" value="Unassembled WGS sequence"/>
</dbReference>
<proteinExistence type="inferred from homology"/>
<gene>
    <name evidence="3" type="ORF">ACFODO_23565</name>
    <name evidence="4" type="ORF">C9E89_011395</name>
</gene>
<evidence type="ECO:0000256" key="1">
    <source>
        <dbReference type="ARBA" id="ARBA00009199"/>
    </source>
</evidence>
<reference evidence="3" key="1">
    <citation type="journal article" date="2014" name="Int. J. Syst. Evol. Microbiol.">
        <title>Complete genome of a new Firmicutes species belonging to the dominant human colonic microbiota ('Ruminococcus bicirculans') reveals two chromosomes and a selective capacity to utilize plant glucans.</title>
        <authorList>
            <consortium name="NISC Comparative Sequencing Program"/>
            <person name="Wegmann U."/>
            <person name="Louis P."/>
            <person name="Goesmann A."/>
            <person name="Henrissat B."/>
            <person name="Duncan S.H."/>
            <person name="Flint H.J."/>
        </authorList>
    </citation>
    <scope>NUCLEOTIDE SEQUENCE</scope>
    <source>
        <strain evidence="3">KCTC 62575</strain>
    </source>
</reference>
<reference evidence="4 5" key="2">
    <citation type="submission" date="2018-08" db="EMBL/GenBank/DDBJ databases">
        <title>The draft genome of Acinetobacter sichuanensis strain WCHAc060041.</title>
        <authorList>
            <person name="Qin J."/>
            <person name="Feng Y."/>
            <person name="Zong Z."/>
        </authorList>
    </citation>
    <scope>NUCLEOTIDE SEQUENCE [LARGE SCALE GENOMIC DNA]</scope>
    <source>
        <strain evidence="4 5">WCHAc060041</strain>
    </source>
</reference>
<comment type="similarity">
    <text evidence="1">Belongs to the amidase family.</text>
</comment>
<organism evidence="4 5">
    <name type="scientific">Acinetobacter sichuanensis</name>
    <dbReference type="NCBI Taxonomy" id="2136183"/>
    <lineage>
        <taxon>Bacteria</taxon>
        <taxon>Pseudomonadati</taxon>
        <taxon>Pseudomonadota</taxon>
        <taxon>Gammaproteobacteria</taxon>
        <taxon>Moraxellales</taxon>
        <taxon>Moraxellaceae</taxon>
        <taxon>Acinetobacter</taxon>
    </lineage>
</organism>
<evidence type="ECO:0000313" key="3">
    <source>
        <dbReference type="EMBL" id="MFC2998173.1"/>
    </source>
</evidence>
<dbReference type="EMBL" id="JBHRSF010000170">
    <property type="protein sequence ID" value="MFC2998173.1"/>
    <property type="molecule type" value="Genomic_DNA"/>
</dbReference>
<dbReference type="InterPro" id="IPR036928">
    <property type="entry name" value="AS_sf"/>
</dbReference>
<dbReference type="Gene3D" id="3.90.1300.10">
    <property type="entry name" value="Amidase signature (AS) domain"/>
    <property type="match status" value="1"/>
</dbReference>
<evidence type="ECO:0000313" key="6">
    <source>
        <dbReference type="Proteomes" id="UP001595455"/>
    </source>
</evidence>
<evidence type="ECO:0000313" key="5">
    <source>
        <dbReference type="Proteomes" id="UP000240957"/>
    </source>
</evidence>
<name>A0A371YPP8_9GAMM</name>
<dbReference type="OrthoDB" id="9811471at2"/>
<dbReference type="InterPro" id="IPR023631">
    <property type="entry name" value="Amidase_dom"/>
</dbReference>
<dbReference type="SUPFAM" id="SSF75304">
    <property type="entry name" value="Amidase signature (AS) enzymes"/>
    <property type="match status" value="1"/>
</dbReference>
<evidence type="ECO:0000259" key="2">
    <source>
        <dbReference type="Pfam" id="PF01425"/>
    </source>
</evidence>
<accession>A0A371YPP8</accession>
<keyword evidence="6" id="KW-1185">Reference proteome</keyword>
<dbReference type="RefSeq" id="WP_107008474.1">
    <property type="nucleotide sequence ID" value="NZ_JBHRSF010000170.1"/>
</dbReference>
<sequence>MKLSEYADHDAIGLAQLIQNKEVSAEEVQSTALKAIAQLNSKINAVIETWQDETISTRGVLRGVPFLVKDLGLTIAGRKNELGSRIAKGCVATHDSDLMTRFRSAGLNVLGRTTTPEFAASTTTESIFSGATRNPWNIQHGSGGSIRVPAAMGGIFGLKPSRGRIPMGPDVDEVWSGLAVHGVLTRTVRDSALLLDIMSGSAVGDPFQIERPASSFLELKKLNPQPLKIAVQTRPLNGKAVHPSIQQALSKMIQTLTSLGHQVEEISPMIGISWEAFVAMNTKFWASNTASWIDAISAQTGRSINHEHLEPATLALYQYGKQMSATDFLGALYERNIVTRKVGHLFEEFDCMLSPTLSDLAPEIGTYNASQNQLDGHGWMNWVFEQSPFTALANIAGIPAMSVPCGQDADTHLPIGMQFMGKNGQEASLLALAAQLEMVMPWIHQKPRNWVAH</sequence>
<dbReference type="AlphaFoldDB" id="A0A371YPP8"/>
<dbReference type="GO" id="GO:0003824">
    <property type="term" value="F:catalytic activity"/>
    <property type="evidence" value="ECO:0007669"/>
    <property type="project" value="InterPro"/>
</dbReference>
<dbReference type="Proteomes" id="UP001595455">
    <property type="component" value="Unassembled WGS sequence"/>
</dbReference>
<dbReference type="Pfam" id="PF01425">
    <property type="entry name" value="Amidase"/>
    <property type="match status" value="1"/>
</dbReference>
<evidence type="ECO:0000313" key="4">
    <source>
        <dbReference type="EMBL" id="RFC83447.1"/>
    </source>
</evidence>
<dbReference type="PANTHER" id="PTHR11895:SF7">
    <property type="entry name" value="GLUTAMYL-TRNA(GLN) AMIDOTRANSFERASE SUBUNIT A, MITOCHONDRIAL"/>
    <property type="match status" value="1"/>
</dbReference>
<comment type="caution">
    <text evidence="4">The sequence shown here is derived from an EMBL/GenBank/DDBJ whole genome shotgun (WGS) entry which is preliminary data.</text>
</comment>